<dbReference type="GO" id="GO:0005524">
    <property type="term" value="F:ATP binding"/>
    <property type="evidence" value="ECO:0007669"/>
    <property type="project" value="UniProtKB-KW"/>
</dbReference>
<evidence type="ECO:0000256" key="2">
    <source>
        <dbReference type="ARBA" id="ARBA00007599"/>
    </source>
</evidence>
<dbReference type="OrthoDB" id="9800307at2"/>
<dbReference type="GO" id="GO:0005737">
    <property type="term" value="C:cytoplasm"/>
    <property type="evidence" value="ECO:0007669"/>
    <property type="project" value="UniProtKB-SubCell"/>
</dbReference>
<dbReference type="InterPro" id="IPR027417">
    <property type="entry name" value="P-loop_NTPase"/>
</dbReference>
<keyword evidence="5" id="KW-0819">tRNA processing</keyword>
<sequence length="160" mass="18016">MSNTLQLSLTSEQDTQRLAQAVAVHFSQGVIYLMGDLGAGKTTLTRYLLQKLGHKGAVKSPTYTLVEPYQIAERAIFHFDLYRLNDPYELELMGIRDYLETPNALFIFEWPSKGGDEIPDADLSIEILKNEDDELQRSVILTAQDPQVLLQIQDAFNVVG</sequence>
<dbReference type="EMBL" id="AYEU01000004">
    <property type="protein sequence ID" value="ESK51994.1"/>
    <property type="molecule type" value="Genomic_DNA"/>
</dbReference>
<dbReference type="RefSeq" id="WP_004901243.1">
    <property type="nucleotide sequence ID" value="NZ_BBTI01000008.1"/>
</dbReference>
<dbReference type="CDD" id="cd02019">
    <property type="entry name" value="NK"/>
    <property type="match status" value="1"/>
</dbReference>
<dbReference type="Proteomes" id="UP000018418">
    <property type="component" value="Unassembled WGS sequence"/>
</dbReference>
<evidence type="ECO:0000256" key="7">
    <source>
        <dbReference type="ARBA" id="ARBA00022741"/>
    </source>
</evidence>
<keyword evidence="6" id="KW-0479">Metal-binding</keyword>
<evidence type="ECO:0000256" key="8">
    <source>
        <dbReference type="ARBA" id="ARBA00022840"/>
    </source>
</evidence>
<evidence type="ECO:0000256" key="5">
    <source>
        <dbReference type="ARBA" id="ARBA00022694"/>
    </source>
</evidence>
<dbReference type="PANTHER" id="PTHR33540">
    <property type="entry name" value="TRNA THREONYLCARBAMOYLADENOSINE BIOSYNTHESIS PROTEIN TSAE"/>
    <property type="match status" value="1"/>
</dbReference>
<comment type="caution">
    <text evidence="11">The sequence shown here is derived from an EMBL/GenBank/DDBJ whole genome shotgun (WGS) entry which is preliminary data.</text>
</comment>
<dbReference type="GO" id="GO:0046872">
    <property type="term" value="F:metal ion binding"/>
    <property type="evidence" value="ECO:0007669"/>
    <property type="project" value="UniProtKB-KW"/>
</dbReference>
<evidence type="ECO:0000256" key="1">
    <source>
        <dbReference type="ARBA" id="ARBA00004496"/>
    </source>
</evidence>
<keyword evidence="9" id="KW-0460">Magnesium</keyword>
<evidence type="ECO:0000256" key="3">
    <source>
        <dbReference type="ARBA" id="ARBA00019010"/>
    </source>
</evidence>
<evidence type="ECO:0000256" key="6">
    <source>
        <dbReference type="ARBA" id="ARBA00022723"/>
    </source>
</evidence>
<keyword evidence="4" id="KW-0963">Cytoplasm</keyword>
<gene>
    <name evidence="11" type="ORF">P255_01090</name>
</gene>
<dbReference type="SUPFAM" id="SSF52540">
    <property type="entry name" value="P-loop containing nucleoside triphosphate hydrolases"/>
    <property type="match status" value="1"/>
</dbReference>
<dbReference type="NCBIfam" id="TIGR00150">
    <property type="entry name" value="T6A_YjeE"/>
    <property type="match status" value="1"/>
</dbReference>
<reference evidence="11 12" key="1">
    <citation type="submission" date="2013-10" db="EMBL/GenBank/DDBJ databases">
        <title>The Genome Sequence of Acinetobacter brisouii CIP 110357.</title>
        <authorList>
            <consortium name="The Broad Institute Genomics Platform"/>
            <consortium name="The Broad Institute Genome Sequencing Center for Infectious Disease"/>
            <person name="Cerqueira G."/>
            <person name="Feldgarden M."/>
            <person name="Courvalin P."/>
            <person name="Grillot-Courvalin C."/>
            <person name="Clermont D."/>
            <person name="Rocha E."/>
            <person name="Yoon E.-J."/>
            <person name="Nemec A."/>
            <person name="Young S.K."/>
            <person name="Zeng Q."/>
            <person name="Gargeya S."/>
            <person name="Fitzgerald M."/>
            <person name="Abouelleil A."/>
            <person name="Alvarado L."/>
            <person name="Berlin A.M."/>
            <person name="Chapman S.B."/>
            <person name="Gainer-Dewar J."/>
            <person name="Goldberg J."/>
            <person name="Gnerre S."/>
            <person name="Griggs A."/>
            <person name="Gujja S."/>
            <person name="Hansen M."/>
            <person name="Howarth C."/>
            <person name="Imamovic A."/>
            <person name="Ireland A."/>
            <person name="Larimer J."/>
            <person name="McCowan C."/>
            <person name="Murphy C."/>
            <person name="Pearson M."/>
            <person name="Poon T.W."/>
            <person name="Priest M."/>
            <person name="Roberts A."/>
            <person name="Saif S."/>
            <person name="Shea T."/>
            <person name="Sykes S."/>
            <person name="Wortman J."/>
            <person name="Nusbaum C."/>
            <person name="Birren B."/>
        </authorList>
    </citation>
    <scope>NUCLEOTIDE SEQUENCE [LARGE SCALE GENOMIC DNA]</scope>
    <source>
        <strain evidence="11 12">CIP 110357</strain>
    </source>
</reference>
<comment type="similarity">
    <text evidence="2">Belongs to the TsaE family.</text>
</comment>
<organism evidence="11 12">
    <name type="scientific">Acinetobacter brisouii CIP 110357</name>
    <dbReference type="NCBI Taxonomy" id="1341683"/>
    <lineage>
        <taxon>Bacteria</taxon>
        <taxon>Pseudomonadati</taxon>
        <taxon>Pseudomonadota</taxon>
        <taxon>Gammaproteobacteria</taxon>
        <taxon>Moraxellales</taxon>
        <taxon>Moraxellaceae</taxon>
        <taxon>Acinetobacter</taxon>
    </lineage>
</organism>
<evidence type="ECO:0000313" key="11">
    <source>
        <dbReference type="EMBL" id="ESK51994.1"/>
    </source>
</evidence>
<protein>
    <recommendedName>
        <fullName evidence="3">tRNA threonylcarbamoyladenosine biosynthesis protein TsaE</fullName>
    </recommendedName>
    <alternativeName>
        <fullName evidence="10">t(6)A37 threonylcarbamoyladenosine biosynthesis protein TsaE</fullName>
    </alternativeName>
</protein>
<evidence type="ECO:0000256" key="9">
    <source>
        <dbReference type="ARBA" id="ARBA00022842"/>
    </source>
</evidence>
<evidence type="ECO:0000256" key="4">
    <source>
        <dbReference type="ARBA" id="ARBA00022490"/>
    </source>
</evidence>
<keyword evidence="7" id="KW-0547">Nucleotide-binding</keyword>
<accession>V2VW67</accession>
<evidence type="ECO:0000256" key="10">
    <source>
        <dbReference type="ARBA" id="ARBA00032441"/>
    </source>
</evidence>
<dbReference type="GO" id="GO:0002949">
    <property type="term" value="P:tRNA threonylcarbamoyladenosine modification"/>
    <property type="evidence" value="ECO:0007669"/>
    <property type="project" value="InterPro"/>
</dbReference>
<dbReference type="Gene3D" id="3.40.50.300">
    <property type="entry name" value="P-loop containing nucleotide triphosphate hydrolases"/>
    <property type="match status" value="1"/>
</dbReference>
<dbReference type="Pfam" id="PF02367">
    <property type="entry name" value="TsaE"/>
    <property type="match status" value="1"/>
</dbReference>
<comment type="subcellular location">
    <subcellularLocation>
        <location evidence="1">Cytoplasm</location>
    </subcellularLocation>
</comment>
<keyword evidence="12" id="KW-1185">Reference proteome</keyword>
<evidence type="ECO:0000313" key="12">
    <source>
        <dbReference type="Proteomes" id="UP000018418"/>
    </source>
</evidence>
<keyword evidence="8" id="KW-0067">ATP-binding</keyword>
<dbReference type="AlphaFoldDB" id="V2VW67"/>
<dbReference type="InterPro" id="IPR003442">
    <property type="entry name" value="T6A_TsaE"/>
</dbReference>
<dbReference type="PATRIC" id="fig|1341683.3.peg.1078"/>
<proteinExistence type="inferred from homology"/>
<dbReference type="HOGENOM" id="CLU_087829_2_2_6"/>
<name>V2VW67_9GAMM</name>
<dbReference type="PANTHER" id="PTHR33540:SF2">
    <property type="entry name" value="TRNA THREONYLCARBAMOYLADENOSINE BIOSYNTHESIS PROTEIN TSAE"/>
    <property type="match status" value="1"/>
</dbReference>
<dbReference type="STRING" id="396323.VH98_06875"/>